<keyword evidence="2 6" id="KW-1003">Cell membrane</keyword>
<evidence type="ECO:0000313" key="8">
    <source>
        <dbReference type="EMBL" id="PPK74230.1"/>
    </source>
</evidence>
<feature type="transmembrane region" description="Helical" evidence="6">
    <location>
        <begin position="12"/>
        <end position="29"/>
    </location>
</feature>
<evidence type="ECO:0000256" key="6">
    <source>
        <dbReference type="RuleBase" id="RU366058"/>
    </source>
</evidence>
<evidence type="ECO:0000259" key="7">
    <source>
        <dbReference type="Pfam" id="PF09335"/>
    </source>
</evidence>
<protein>
    <recommendedName>
        <fullName evidence="6">TVP38/TMEM64 family membrane protein</fullName>
    </recommendedName>
</protein>
<dbReference type="PANTHER" id="PTHR12677:SF59">
    <property type="entry name" value="GOLGI APPARATUS MEMBRANE PROTEIN TVP38-RELATED"/>
    <property type="match status" value="1"/>
</dbReference>
<keyword evidence="5 6" id="KW-0472">Membrane</keyword>
<dbReference type="Proteomes" id="UP000240010">
    <property type="component" value="Unassembled WGS sequence"/>
</dbReference>
<comment type="caution">
    <text evidence="8">The sequence shown here is derived from an EMBL/GenBank/DDBJ whole genome shotgun (WGS) entry which is preliminary data.</text>
</comment>
<feature type="transmembrane region" description="Helical" evidence="6">
    <location>
        <begin position="134"/>
        <end position="153"/>
    </location>
</feature>
<dbReference type="PANTHER" id="PTHR12677">
    <property type="entry name" value="GOLGI APPARATUS MEMBRANE PROTEIN TVP38-RELATED"/>
    <property type="match status" value="1"/>
</dbReference>
<dbReference type="GO" id="GO:0005886">
    <property type="term" value="C:plasma membrane"/>
    <property type="evidence" value="ECO:0007669"/>
    <property type="project" value="UniProtKB-SubCell"/>
</dbReference>
<evidence type="ECO:0000256" key="5">
    <source>
        <dbReference type="ARBA" id="ARBA00023136"/>
    </source>
</evidence>
<feature type="transmembrane region" description="Helical" evidence="6">
    <location>
        <begin position="83"/>
        <end position="104"/>
    </location>
</feature>
<name>A0A2S6H9X3_9GAMM</name>
<sequence length="232" mass="25232">MQLQDIGLLKKLAIALILVGLVLLIGHELELYLPDLEVGIQELGAFAPLGFITLFVVLTPFFVSVDALCFAAGLLFPIGAGAFYIVIATYLASALIFVLGRYLLRARVLTYLAEHKHFSGLNEVVKGNELKLMFLLRLTPLPFAMLSYAFSVTQVKFRPYLAATSGILIYNISLVYFGYTAKHLSGLLSDASPQSTVSYPLLTLGLAFSLAVLIYAAKIAGKTVKQLGIKIK</sequence>
<evidence type="ECO:0000256" key="1">
    <source>
        <dbReference type="ARBA" id="ARBA00004651"/>
    </source>
</evidence>
<gene>
    <name evidence="8" type="ORF">B0F87_11025</name>
</gene>
<keyword evidence="3 6" id="KW-0812">Transmembrane</keyword>
<dbReference type="AlphaFoldDB" id="A0A2S6H9X3"/>
<dbReference type="InterPro" id="IPR032816">
    <property type="entry name" value="VTT_dom"/>
</dbReference>
<feature type="transmembrane region" description="Helical" evidence="6">
    <location>
        <begin position="49"/>
        <end position="76"/>
    </location>
</feature>
<dbReference type="EMBL" id="PTIZ01000010">
    <property type="protein sequence ID" value="PPK74230.1"/>
    <property type="molecule type" value="Genomic_DNA"/>
</dbReference>
<feature type="transmembrane region" description="Helical" evidence="6">
    <location>
        <begin position="160"/>
        <end position="179"/>
    </location>
</feature>
<dbReference type="RefSeq" id="WP_104429871.1">
    <property type="nucleotide sequence ID" value="NZ_PTIZ01000010.1"/>
</dbReference>
<evidence type="ECO:0000256" key="2">
    <source>
        <dbReference type="ARBA" id="ARBA00022475"/>
    </source>
</evidence>
<proteinExistence type="inferred from homology"/>
<evidence type="ECO:0000256" key="4">
    <source>
        <dbReference type="ARBA" id="ARBA00022989"/>
    </source>
</evidence>
<evidence type="ECO:0000256" key="3">
    <source>
        <dbReference type="ARBA" id="ARBA00022692"/>
    </source>
</evidence>
<dbReference type="Pfam" id="PF09335">
    <property type="entry name" value="VTT_dom"/>
    <property type="match status" value="1"/>
</dbReference>
<keyword evidence="4 6" id="KW-1133">Transmembrane helix</keyword>
<feature type="domain" description="VTT" evidence="7">
    <location>
        <begin position="66"/>
        <end position="179"/>
    </location>
</feature>
<accession>A0A2S6H9X3</accession>
<feature type="transmembrane region" description="Helical" evidence="6">
    <location>
        <begin position="199"/>
        <end position="217"/>
    </location>
</feature>
<evidence type="ECO:0000313" key="9">
    <source>
        <dbReference type="Proteomes" id="UP000240010"/>
    </source>
</evidence>
<dbReference type="InterPro" id="IPR015414">
    <property type="entry name" value="TMEM64"/>
</dbReference>
<comment type="similarity">
    <text evidence="6">Belongs to the TVP38/TMEM64 family.</text>
</comment>
<organism evidence="8 9">
    <name type="scientific">Methylobacter tundripaludum</name>
    <dbReference type="NCBI Taxonomy" id="173365"/>
    <lineage>
        <taxon>Bacteria</taxon>
        <taxon>Pseudomonadati</taxon>
        <taxon>Pseudomonadota</taxon>
        <taxon>Gammaproteobacteria</taxon>
        <taxon>Methylococcales</taxon>
        <taxon>Methylococcaceae</taxon>
        <taxon>Methylobacter</taxon>
    </lineage>
</organism>
<reference evidence="8 9" key="1">
    <citation type="submission" date="2018-02" db="EMBL/GenBank/DDBJ databases">
        <title>Subsurface microbial communities from deep shales in Ohio and West Virginia, USA.</title>
        <authorList>
            <person name="Wrighton K."/>
        </authorList>
    </citation>
    <scope>NUCLEOTIDE SEQUENCE [LARGE SCALE GENOMIC DNA]</scope>
    <source>
        <strain evidence="8 9">OWC-DMM</strain>
    </source>
</reference>
<comment type="subcellular location">
    <subcellularLocation>
        <location evidence="1 6">Cell membrane</location>
        <topology evidence="1 6">Multi-pass membrane protein</topology>
    </subcellularLocation>
</comment>